<name>A9UNP3_MONBE</name>
<organism evidence="2 3">
    <name type="scientific">Monosiga brevicollis</name>
    <name type="common">Choanoflagellate</name>
    <dbReference type="NCBI Taxonomy" id="81824"/>
    <lineage>
        <taxon>Eukaryota</taxon>
        <taxon>Choanoflagellata</taxon>
        <taxon>Craspedida</taxon>
        <taxon>Salpingoecidae</taxon>
        <taxon>Monosiga</taxon>
    </lineage>
</organism>
<accession>A9UNP3</accession>
<dbReference type="KEGG" id="mbr:MONBRDRAFT_4706"/>
<keyword evidence="3" id="KW-1185">Reference proteome</keyword>
<gene>
    <name evidence="2" type="ORF">MONBRDRAFT_4706</name>
</gene>
<protein>
    <submittedName>
        <fullName evidence="2">Uncharacterized protein</fullName>
    </submittedName>
</protein>
<feature type="compositionally biased region" description="Basic and acidic residues" evidence="1">
    <location>
        <begin position="192"/>
        <end position="211"/>
    </location>
</feature>
<dbReference type="RefSeq" id="XP_001742039.1">
    <property type="nucleotide sequence ID" value="XM_001741987.1"/>
</dbReference>
<dbReference type="GeneID" id="5887704"/>
<dbReference type="EMBL" id="CH991543">
    <property type="protein sequence ID" value="EDQ92277.1"/>
    <property type="molecule type" value="Genomic_DNA"/>
</dbReference>
<dbReference type="InParanoid" id="A9UNP3"/>
<evidence type="ECO:0000256" key="1">
    <source>
        <dbReference type="SAM" id="MobiDB-lite"/>
    </source>
</evidence>
<proteinExistence type="predicted"/>
<dbReference type="Proteomes" id="UP000001357">
    <property type="component" value="Unassembled WGS sequence"/>
</dbReference>
<evidence type="ECO:0000313" key="3">
    <source>
        <dbReference type="Proteomes" id="UP000001357"/>
    </source>
</evidence>
<dbReference type="AlphaFoldDB" id="A9UNP3"/>
<evidence type="ECO:0000313" key="2">
    <source>
        <dbReference type="EMBL" id="EDQ92277.1"/>
    </source>
</evidence>
<sequence>MFRTHNLHDRLDQIDGEVLAARRAALERDGISNPQAFLEGSKVGCTSLLQNIRVLLHASRSQLPTPDMIVAEIAETARCDSIYTEPERMRTVRSRLLERLGPDLYKKCATPDGEGLSEVEERRVGHCIAHYEHFIRTQARSSLPFGPYALALMADYALHIGLALTAGGLVASAPNLIRNSQRWHAAREARAKTTEAKRSMSEVAKPTETKRSTVSAVAKPEQQSPATRDPSRLAVGHVPHPSANQRAIRRAGNPRACVKRACTADKARSNIENTIKQRGGSKEPERTMANVSGAARPAVWVAVASQAGRNGFMDLFLRARRQAVVEARDAVVAQALLGYDLRNVIVQQETVVHQPAGTLCPQFEN</sequence>
<reference evidence="2 3" key="1">
    <citation type="journal article" date="2008" name="Nature">
        <title>The genome of the choanoflagellate Monosiga brevicollis and the origin of metazoans.</title>
        <authorList>
            <consortium name="JGI Sequencing"/>
            <person name="King N."/>
            <person name="Westbrook M.J."/>
            <person name="Young S.L."/>
            <person name="Kuo A."/>
            <person name="Abedin M."/>
            <person name="Chapman J."/>
            <person name="Fairclough S."/>
            <person name="Hellsten U."/>
            <person name="Isogai Y."/>
            <person name="Letunic I."/>
            <person name="Marr M."/>
            <person name="Pincus D."/>
            <person name="Putnam N."/>
            <person name="Rokas A."/>
            <person name="Wright K.J."/>
            <person name="Zuzow R."/>
            <person name="Dirks W."/>
            <person name="Good M."/>
            <person name="Goodstein D."/>
            <person name="Lemons D."/>
            <person name="Li W."/>
            <person name="Lyons J.B."/>
            <person name="Morris A."/>
            <person name="Nichols S."/>
            <person name="Richter D.J."/>
            <person name="Salamov A."/>
            <person name="Bork P."/>
            <person name="Lim W.A."/>
            <person name="Manning G."/>
            <person name="Miller W.T."/>
            <person name="McGinnis W."/>
            <person name="Shapiro H."/>
            <person name="Tjian R."/>
            <person name="Grigoriev I.V."/>
            <person name="Rokhsar D."/>
        </authorList>
    </citation>
    <scope>NUCLEOTIDE SEQUENCE [LARGE SCALE GENOMIC DNA]</scope>
    <source>
        <strain evidence="3">MX1 / ATCC 50154</strain>
    </source>
</reference>
<feature type="region of interest" description="Disordered" evidence="1">
    <location>
        <begin position="192"/>
        <end position="248"/>
    </location>
</feature>